<sequence>MEIRRVKNRSLNEEVKEALYRYIKSMDIQKNNKLPREEALAEMLGVSRITIRRSLTELSHEGVIFRRHGIGTFVNADALQIKITFNPAQEFEKLIRSSGYKADVELVNIEIKLAGYHGASKLQIDPEEEVVIVEKVFYADGNPAIYCIDRFPRKLIGGDISPNDIKQSIFEFLKAKAGKIVTRDIVEISTTVVTEEDKLAAYMNSEKPKAFLVFESVNFDQDNNPVFYDTEYYDTDLIRFSSCRQKDIY</sequence>
<evidence type="ECO:0000256" key="1">
    <source>
        <dbReference type="ARBA" id="ARBA00023015"/>
    </source>
</evidence>
<dbReference type="EMBL" id="FMJE01000007">
    <property type="protein sequence ID" value="SCM83338.1"/>
    <property type="molecule type" value="Genomic_DNA"/>
</dbReference>
<feature type="domain" description="HTH gntR-type" evidence="4">
    <location>
        <begin position="9"/>
        <end position="77"/>
    </location>
</feature>
<dbReference type="GO" id="GO:0003677">
    <property type="term" value="F:DNA binding"/>
    <property type="evidence" value="ECO:0007669"/>
    <property type="project" value="UniProtKB-KW"/>
</dbReference>
<dbReference type="InterPro" id="IPR050679">
    <property type="entry name" value="Bact_HTH_transcr_reg"/>
</dbReference>
<keyword evidence="2" id="KW-0238">DNA-binding</keyword>
<name>A0A212M0N8_9FIRM</name>
<dbReference type="SMART" id="SM00345">
    <property type="entry name" value="HTH_GNTR"/>
    <property type="match status" value="1"/>
</dbReference>
<gene>
    <name evidence="5" type="ORF">KL86SPO_70196</name>
</gene>
<protein>
    <recommendedName>
        <fullName evidence="4">HTH gntR-type domain-containing protein</fullName>
    </recommendedName>
</protein>
<dbReference type="PANTHER" id="PTHR44846">
    <property type="entry name" value="MANNOSYL-D-GLYCERATE TRANSPORT/METABOLISM SYSTEM REPRESSOR MNGR-RELATED"/>
    <property type="match status" value="1"/>
</dbReference>
<dbReference type="SUPFAM" id="SSF64288">
    <property type="entry name" value="Chorismate lyase-like"/>
    <property type="match status" value="1"/>
</dbReference>
<dbReference type="Gene3D" id="1.10.10.10">
    <property type="entry name" value="Winged helix-like DNA-binding domain superfamily/Winged helix DNA-binding domain"/>
    <property type="match status" value="1"/>
</dbReference>
<evidence type="ECO:0000313" key="5">
    <source>
        <dbReference type="EMBL" id="SCM83338.1"/>
    </source>
</evidence>
<proteinExistence type="predicted"/>
<keyword evidence="1" id="KW-0805">Transcription regulation</keyword>
<dbReference type="GO" id="GO:0003700">
    <property type="term" value="F:DNA-binding transcription factor activity"/>
    <property type="evidence" value="ECO:0007669"/>
    <property type="project" value="InterPro"/>
</dbReference>
<evidence type="ECO:0000256" key="3">
    <source>
        <dbReference type="ARBA" id="ARBA00023163"/>
    </source>
</evidence>
<dbReference type="AlphaFoldDB" id="A0A212M0N8"/>
<dbReference type="InterPro" id="IPR001034">
    <property type="entry name" value="DeoR_HTH"/>
</dbReference>
<dbReference type="Pfam" id="PF00392">
    <property type="entry name" value="GntR"/>
    <property type="match status" value="1"/>
</dbReference>
<evidence type="ECO:0000256" key="2">
    <source>
        <dbReference type="ARBA" id="ARBA00023125"/>
    </source>
</evidence>
<dbReference type="InterPro" id="IPR000524">
    <property type="entry name" value="Tscrpt_reg_HTH_GntR"/>
</dbReference>
<dbReference type="InterPro" id="IPR036388">
    <property type="entry name" value="WH-like_DNA-bd_sf"/>
</dbReference>
<dbReference type="InterPro" id="IPR028978">
    <property type="entry name" value="Chorismate_lyase_/UTRA_dom_sf"/>
</dbReference>
<evidence type="ECO:0000259" key="4">
    <source>
        <dbReference type="PROSITE" id="PS50949"/>
    </source>
</evidence>
<dbReference type="CDD" id="cd07377">
    <property type="entry name" value="WHTH_GntR"/>
    <property type="match status" value="1"/>
</dbReference>
<dbReference type="SUPFAM" id="SSF46785">
    <property type="entry name" value="Winged helix' DNA-binding domain"/>
    <property type="match status" value="1"/>
</dbReference>
<dbReference type="PROSITE" id="PS50949">
    <property type="entry name" value="HTH_GNTR"/>
    <property type="match status" value="1"/>
</dbReference>
<dbReference type="PRINTS" id="PR00035">
    <property type="entry name" value="HTHGNTR"/>
</dbReference>
<dbReference type="RefSeq" id="WP_288185803.1">
    <property type="nucleotide sequence ID" value="NZ_LT608335.1"/>
</dbReference>
<dbReference type="Pfam" id="PF07702">
    <property type="entry name" value="UTRA"/>
    <property type="match status" value="1"/>
</dbReference>
<dbReference type="SMART" id="SM00866">
    <property type="entry name" value="UTRA"/>
    <property type="match status" value="1"/>
</dbReference>
<dbReference type="InterPro" id="IPR036390">
    <property type="entry name" value="WH_DNA-bd_sf"/>
</dbReference>
<dbReference type="Gene3D" id="3.40.1410.10">
    <property type="entry name" value="Chorismate lyase-like"/>
    <property type="match status" value="1"/>
</dbReference>
<dbReference type="InterPro" id="IPR011663">
    <property type="entry name" value="UTRA"/>
</dbReference>
<dbReference type="GO" id="GO:0045892">
    <property type="term" value="P:negative regulation of DNA-templated transcription"/>
    <property type="evidence" value="ECO:0007669"/>
    <property type="project" value="TreeGrafter"/>
</dbReference>
<dbReference type="PRINTS" id="PR00037">
    <property type="entry name" value="HTHLACR"/>
</dbReference>
<keyword evidence="3" id="KW-0804">Transcription</keyword>
<dbReference type="PANTHER" id="PTHR44846:SF17">
    <property type="entry name" value="GNTR-FAMILY TRANSCRIPTIONAL REGULATOR"/>
    <property type="match status" value="1"/>
</dbReference>
<organism evidence="5">
    <name type="scientific">uncultured Sporomusa sp</name>
    <dbReference type="NCBI Taxonomy" id="307249"/>
    <lineage>
        <taxon>Bacteria</taxon>
        <taxon>Bacillati</taxon>
        <taxon>Bacillota</taxon>
        <taxon>Negativicutes</taxon>
        <taxon>Selenomonadales</taxon>
        <taxon>Sporomusaceae</taxon>
        <taxon>Sporomusa</taxon>
        <taxon>environmental samples</taxon>
    </lineage>
</organism>
<accession>A0A212M0N8</accession>
<reference evidence="5" key="1">
    <citation type="submission" date="2016-08" db="EMBL/GenBank/DDBJ databases">
        <authorList>
            <person name="Seilhamer J.J."/>
        </authorList>
    </citation>
    <scope>NUCLEOTIDE SEQUENCE</scope>
    <source>
        <strain evidence="5">86</strain>
    </source>
</reference>